<sequence>MSKLKPVDQNGNEFHQIGFNAYWEKVGDFIQIHSCRMTGTTTDNKQKIKDLADKNPKEIPPINLQNDEILNLYLKDIELYENGSKEITVSGQCVYFVYHKKDTDGGINDQTKLGILPSVPFFYKKAGSQEFSYNFFSNLTNIVFDEGPFANSSSPSSSHNTFHQKIRIFPSQK</sequence>
<dbReference type="Proteomes" id="UP000232883">
    <property type="component" value="Chromosome"/>
</dbReference>
<gene>
    <name evidence="1" type="ORF">CWM47_32320</name>
</gene>
<name>A0A2K8Z8C7_9BACT</name>
<accession>A0A2K8Z8C7</accession>
<reference evidence="1 2" key="1">
    <citation type="submission" date="2017-11" db="EMBL/GenBank/DDBJ databases">
        <title>Taxonomic description and genome sequences of Spirosoma HA7 sp. nov., isolated from pollen microhabitat of Corylus avellana.</title>
        <authorList>
            <person name="Ambika Manirajan B."/>
            <person name="Suarez C."/>
            <person name="Ratering S."/>
            <person name="Geissler-Plaum R."/>
            <person name="Cardinale M."/>
            <person name="Sylvia S."/>
        </authorList>
    </citation>
    <scope>NUCLEOTIDE SEQUENCE [LARGE SCALE GENOMIC DNA]</scope>
    <source>
        <strain evidence="1 2">HA7</strain>
    </source>
</reference>
<evidence type="ECO:0000313" key="2">
    <source>
        <dbReference type="Proteomes" id="UP000232883"/>
    </source>
</evidence>
<dbReference type="EMBL" id="CP025096">
    <property type="protein sequence ID" value="AUD06121.1"/>
    <property type="molecule type" value="Genomic_DNA"/>
</dbReference>
<keyword evidence="2" id="KW-1185">Reference proteome</keyword>
<dbReference type="KEGG" id="spir:CWM47_32320"/>
<protein>
    <submittedName>
        <fullName evidence="1">Uncharacterized protein</fullName>
    </submittedName>
</protein>
<evidence type="ECO:0000313" key="1">
    <source>
        <dbReference type="EMBL" id="AUD06121.1"/>
    </source>
</evidence>
<organism evidence="1 2">
    <name type="scientific">Spirosoma pollinicola</name>
    <dbReference type="NCBI Taxonomy" id="2057025"/>
    <lineage>
        <taxon>Bacteria</taxon>
        <taxon>Pseudomonadati</taxon>
        <taxon>Bacteroidota</taxon>
        <taxon>Cytophagia</taxon>
        <taxon>Cytophagales</taxon>
        <taxon>Cytophagaceae</taxon>
        <taxon>Spirosoma</taxon>
    </lineage>
</organism>
<proteinExistence type="predicted"/>
<dbReference type="AlphaFoldDB" id="A0A2K8Z8C7"/>
<dbReference type="RefSeq" id="WP_100992671.1">
    <property type="nucleotide sequence ID" value="NZ_CP025096.1"/>
</dbReference>